<dbReference type="InterPro" id="IPR019987">
    <property type="entry name" value="GTP-bd_ribosome_bio_YsxC"/>
</dbReference>
<reference evidence="13" key="1">
    <citation type="submission" date="2017-08" db="EMBL/GenBank/DDBJ databases">
        <title>A dynamic microbial community with high functional redundancy inhabits the cold, oxic subseafloor aquifer.</title>
        <authorList>
            <person name="Tully B.J."/>
            <person name="Wheat C.G."/>
            <person name="Glazer B.T."/>
            <person name="Huber J.A."/>
        </authorList>
    </citation>
    <scope>NUCLEOTIDE SEQUENCE [LARGE SCALE GENOMIC DNA]</scope>
</reference>
<dbReference type="FunFam" id="3.40.50.300:FF:000098">
    <property type="entry name" value="Probable GTP-binding protein EngB"/>
    <property type="match status" value="1"/>
</dbReference>
<evidence type="ECO:0000256" key="4">
    <source>
        <dbReference type="ARBA" id="ARBA00022723"/>
    </source>
</evidence>
<evidence type="ECO:0000256" key="5">
    <source>
        <dbReference type="ARBA" id="ARBA00022741"/>
    </source>
</evidence>
<dbReference type="NCBIfam" id="TIGR03598">
    <property type="entry name" value="GTPase_YsxC"/>
    <property type="match status" value="1"/>
</dbReference>
<evidence type="ECO:0000256" key="7">
    <source>
        <dbReference type="ARBA" id="ARBA00023134"/>
    </source>
</evidence>
<evidence type="ECO:0000256" key="9">
    <source>
        <dbReference type="ARBA" id="ARBA00023306"/>
    </source>
</evidence>
<keyword evidence="4" id="KW-0479">Metal-binding</keyword>
<evidence type="ECO:0000259" key="11">
    <source>
        <dbReference type="PROSITE" id="PS51706"/>
    </source>
</evidence>
<dbReference type="GO" id="GO:0000917">
    <property type="term" value="P:division septum assembly"/>
    <property type="evidence" value="ECO:0007669"/>
    <property type="project" value="UniProtKB-KW"/>
</dbReference>
<dbReference type="Gene3D" id="3.40.50.300">
    <property type="entry name" value="P-loop containing nucleotide triphosphate hydrolases"/>
    <property type="match status" value="1"/>
</dbReference>
<accession>A0A2A5CJP3</accession>
<keyword evidence="7 10" id="KW-0342">GTP-binding</keyword>
<dbReference type="Proteomes" id="UP000228987">
    <property type="component" value="Unassembled WGS sequence"/>
</dbReference>
<dbReference type="InterPro" id="IPR027417">
    <property type="entry name" value="P-loop_NTPase"/>
</dbReference>
<dbReference type="InterPro" id="IPR006073">
    <property type="entry name" value="GTP-bd"/>
</dbReference>
<keyword evidence="6" id="KW-0460">Magnesium</keyword>
<organism evidence="12 13">
    <name type="scientific">SAR86 cluster bacterium</name>
    <dbReference type="NCBI Taxonomy" id="2030880"/>
    <lineage>
        <taxon>Bacteria</taxon>
        <taxon>Pseudomonadati</taxon>
        <taxon>Pseudomonadota</taxon>
        <taxon>Gammaproteobacteria</taxon>
        <taxon>SAR86 cluster</taxon>
    </lineage>
</organism>
<proteinExistence type="inferred from homology"/>
<dbReference type="AlphaFoldDB" id="A0A2A5CJP3"/>
<comment type="similarity">
    <text evidence="2 10">Belongs to the TRAFAC class TrmE-Era-EngA-EngB-Septin-like GTPase superfamily. EngB GTPase family.</text>
</comment>
<dbReference type="PANTHER" id="PTHR11649:SF13">
    <property type="entry name" value="ENGB-TYPE G DOMAIN-CONTAINING PROTEIN"/>
    <property type="match status" value="1"/>
</dbReference>
<name>A0A2A5CJP3_9GAMM</name>
<gene>
    <name evidence="10" type="primary">engB</name>
    <name evidence="12" type="ORF">COA71_01845</name>
</gene>
<keyword evidence="8 10" id="KW-0717">Septation</keyword>
<sequence length="204" mass="22705">MSRAGLDYRNAQFLTSAGTLSQCPEDNALEAAFIGRSNAGKSSAINILTEQPKLARTSKTPGRTQLLNYFEIAEKRYLVDLPGFGYAKVPPKMKLKWQKQLTRYLEERQSLQGVILLVDIRHPFKDSDVMMVDWASRAQMPLHILLTKADKLKHGAAKAALLTTQKHLSSSGDLISVQLFSALKGDGVNGLRKQLNAWLIKPEE</sequence>
<comment type="function">
    <text evidence="10">Necessary for normal cell division and for the maintenance of normal septation.</text>
</comment>
<evidence type="ECO:0000256" key="10">
    <source>
        <dbReference type="HAMAP-Rule" id="MF_00321"/>
    </source>
</evidence>
<dbReference type="CDD" id="cd01876">
    <property type="entry name" value="YihA_EngB"/>
    <property type="match status" value="1"/>
</dbReference>
<evidence type="ECO:0000256" key="2">
    <source>
        <dbReference type="ARBA" id="ARBA00009638"/>
    </source>
</evidence>
<feature type="domain" description="EngB-type G" evidence="11">
    <location>
        <begin position="27"/>
        <end position="201"/>
    </location>
</feature>
<dbReference type="SUPFAM" id="SSF52540">
    <property type="entry name" value="P-loop containing nucleoside triphosphate hydrolases"/>
    <property type="match status" value="1"/>
</dbReference>
<dbReference type="PANTHER" id="PTHR11649">
    <property type="entry name" value="MSS1/TRME-RELATED GTP-BINDING PROTEIN"/>
    <property type="match status" value="1"/>
</dbReference>
<evidence type="ECO:0000256" key="1">
    <source>
        <dbReference type="ARBA" id="ARBA00001946"/>
    </source>
</evidence>
<dbReference type="HAMAP" id="MF_00321">
    <property type="entry name" value="GTPase_EngB"/>
    <property type="match status" value="1"/>
</dbReference>
<evidence type="ECO:0000313" key="12">
    <source>
        <dbReference type="EMBL" id="PCJ43640.1"/>
    </source>
</evidence>
<protein>
    <recommendedName>
        <fullName evidence="10">Probable GTP-binding protein EngB</fullName>
    </recommendedName>
</protein>
<evidence type="ECO:0000256" key="3">
    <source>
        <dbReference type="ARBA" id="ARBA00022618"/>
    </source>
</evidence>
<keyword evidence="5 10" id="KW-0547">Nucleotide-binding</keyword>
<dbReference type="InterPro" id="IPR030393">
    <property type="entry name" value="G_ENGB_dom"/>
</dbReference>
<comment type="cofactor">
    <cofactor evidence="1">
        <name>Mg(2+)</name>
        <dbReference type="ChEBI" id="CHEBI:18420"/>
    </cofactor>
</comment>
<dbReference type="PROSITE" id="PS51706">
    <property type="entry name" value="G_ENGB"/>
    <property type="match status" value="1"/>
</dbReference>
<comment type="caution">
    <text evidence="12">The sequence shown here is derived from an EMBL/GenBank/DDBJ whole genome shotgun (WGS) entry which is preliminary data.</text>
</comment>
<evidence type="ECO:0000256" key="8">
    <source>
        <dbReference type="ARBA" id="ARBA00023210"/>
    </source>
</evidence>
<dbReference type="GO" id="GO:0005829">
    <property type="term" value="C:cytosol"/>
    <property type="evidence" value="ECO:0007669"/>
    <property type="project" value="TreeGrafter"/>
</dbReference>
<dbReference type="GO" id="GO:0005525">
    <property type="term" value="F:GTP binding"/>
    <property type="evidence" value="ECO:0007669"/>
    <property type="project" value="UniProtKB-UniRule"/>
</dbReference>
<dbReference type="EMBL" id="NVWI01000001">
    <property type="protein sequence ID" value="PCJ43640.1"/>
    <property type="molecule type" value="Genomic_DNA"/>
</dbReference>
<dbReference type="GO" id="GO:0046872">
    <property type="term" value="F:metal ion binding"/>
    <property type="evidence" value="ECO:0007669"/>
    <property type="project" value="UniProtKB-KW"/>
</dbReference>
<evidence type="ECO:0000256" key="6">
    <source>
        <dbReference type="ARBA" id="ARBA00022842"/>
    </source>
</evidence>
<evidence type="ECO:0000313" key="13">
    <source>
        <dbReference type="Proteomes" id="UP000228987"/>
    </source>
</evidence>
<keyword evidence="3 10" id="KW-0132">Cell division</keyword>
<dbReference type="Pfam" id="PF01926">
    <property type="entry name" value="MMR_HSR1"/>
    <property type="match status" value="1"/>
</dbReference>
<keyword evidence="9 10" id="KW-0131">Cell cycle</keyword>